<evidence type="ECO:0000256" key="4">
    <source>
        <dbReference type="ARBA" id="ARBA00013382"/>
    </source>
</evidence>
<evidence type="ECO:0000256" key="8">
    <source>
        <dbReference type="ARBA" id="ARBA00022776"/>
    </source>
</evidence>
<comment type="cofactor">
    <cofactor evidence="1">
        <name>a divalent metal cation</name>
        <dbReference type="ChEBI" id="CHEBI:60240"/>
    </cofactor>
</comment>
<dbReference type="InterPro" id="IPR005141">
    <property type="entry name" value="eRF1_2"/>
</dbReference>
<dbReference type="GO" id="GO:0070481">
    <property type="term" value="P:nuclear-transcribed mRNA catabolic process, non-stop decay"/>
    <property type="evidence" value="ECO:0007669"/>
    <property type="project" value="InterPro"/>
</dbReference>
<dbReference type="AlphaFoldDB" id="A0A7S0CJY0"/>
<dbReference type="NCBIfam" id="TIGR00111">
    <property type="entry name" value="pelota"/>
    <property type="match status" value="1"/>
</dbReference>
<feature type="region of interest" description="Disordered" evidence="11">
    <location>
        <begin position="280"/>
        <end position="313"/>
    </location>
</feature>
<dbReference type="InterPro" id="IPR038069">
    <property type="entry name" value="Pelota/DOM34_N"/>
</dbReference>
<dbReference type="Pfam" id="PF26356">
    <property type="entry name" value="Pelota_N"/>
    <property type="match status" value="1"/>
</dbReference>
<dbReference type="SUPFAM" id="SSF159065">
    <property type="entry name" value="Dom34/Pelota N-terminal domain-like"/>
    <property type="match status" value="1"/>
</dbReference>
<dbReference type="PANTHER" id="PTHR10853:SF0">
    <property type="entry name" value="PROTEIN PELOTA HOMOLOG"/>
    <property type="match status" value="1"/>
</dbReference>
<evidence type="ECO:0000256" key="9">
    <source>
        <dbReference type="ARBA" id="ARBA00023254"/>
    </source>
</evidence>
<comment type="subcellular location">
    <subcellularLocation>
        <location evidence="2">Cytoplasm</location>
    </subcellularLocation>
</comment>
<keyword evidence="7" id="KW-0479">Metal-binding</keyword>
<keyword evidence="9" id="KW-0469">Meiosis</keyword>
<dbReference type="GO" id="GO:0071025">
    <property type="term" value="P:RNA surveillance"/>
    <property type="evidence" value="ECO:0007669"/>
    <property type="project" value="InterPro"/>
</dbReference>
<dbReference type="FunFam" id="3.30.420.60:FF:000004">
    <property type="entry name" value="Protein DOM34 homolog"/>
    <property type="match status" value="1"/>
</dbReference>
<evidence type="ECO:0000256" key="3">
    <source>
        <dbReference type="ARBA" id="ARBA00009504"/>
    </source>
</evidence>
<feature type="compositionally biased region" description="Acidic residues" evidence="11">
    <location>
        <begin position="280"/>
        <end position="299"/>
    </location>
</feature>
<dbReference type="GO" id="GO:0051301">
    <property type="term" value="P:cell division"/>
    <property type="evidence" value="ECO:0007669"/>
    <property type="project" value="UniProtKB-KW"/>
</dbReference>
<keyword evidence="6" id="KW-0132">Cell division</keyword>
<proteinExistence type="inferred from homology"/>
<dbReference type="InterPro" id="IPR005142">
    <property type="entry name" value="eRF1_3"/>
</dbReference>
<dbReference type="GO" id="GO:0070651">
    <property type="term" value="P:nonfunctional rRNA decay"/>
    <property type="evidence" value="ECO:0007669"/>
    <property type="project" value="TreeGrafter"/>
</dbReference>
<dbReference type="GO" id="GO:1990533">
    <property type="term" value="C:Dom34-Hbs1 complex"/>
    <property type="evidence" value="ECO:0007669"/>
    <property type="project" value="UniProtKB-ARBA"/>
</dbReference>
<dbReference type="Gene3D" id="2.30.30.870">
    <property type="entry name" value="Pelota, domain A"/>
    <property type="match status" value="1"/>
</dbReference>
<sequence>MGAFHTLSVEIGRQFSLEKPCWDQIFLDRVDESCHPERDADIAAVVMAANGLAHVCLVTTHLTINKQRIDVTIPKKRSGSSAQSKSTTKFFEQVYQAILRHVDFSKIKCVLIGSPGFVKDDFYKFLQTEATRRSDRPFIENKNKFVLCKASSGHKHALEEVFADQNIMSRLTETKVAKEVGALHRFMRMMDTDPHQAQYGYLLVQKADEQMAIDTLLVTDELFRSTQVETRKKYVKLVESVREHGGAVYLLSTMHVSGVQLQQVSGVAAILRFPLPELADFDDEEEDTDDDSDSSEDPFENSCEPAVDLNDEF</sequence>
<evidence type="ECO:0000256" key="7">
    <source>
        <dbReference type="ARBA" id="ARBA00022723"/>
    </source>
</evidence>
<evidence type="ECO:0000259" key="12">
    <source>
        <dbReference type="Pfam" id="PF03464"/>
    </source>
</evidence>
<evidence type="ECO:0000256" key="6">
    <source>
        <dbReference type="ARBA" id="ARBA00022618"/>
    </source>
</evidence>
<dbReference type="PANTHER" id="PTHR10853">
    <property type="entry name" value="PELOTA"/>
    <property type="match status" value="1"/>
</dbReference>
<evidence type="ECO:0000256" key="11">
    <source>
        <dbReference type="SAM" id="MobiDB-lite"/>
    </source>
</evidence>
<dbReference type="SUPFAM" id="SSF53137">
    <property type="entry name" value="Translational machinery components"/>
    <property type="match status" value="1"/>
</dbReference>
<dbReference type="SUPFAM" id="SSF55315">
    <property type="entry name" value="L30e-like"/>
    <property type="match status" value="1"/>
</dbReference>
<dbReference type="GO" id="GO:0070966">
    <property type="term" value="P:nuclear-transcribed mRNA catabolic process, no-go decay"/>
    <property type="evidence" value="ECO:0007669"/>
    <property type="project" value="InterPro"/>
</dbReference>
<feature type="domain" description="eRF1" evidence="12">
    <location>
        <begin position="42"/>
        <end position="167"/>
    </location>
</feature>
<name>A0A7S0CJY0_9STRA</name>
<dbReference type="InterPro" id="IPR004405">
    <property type="entry name" value="TF_pelota"/>
</dbReference>
<dbReference type="InterPro" id="IPR042226">
    <property type="entry name" value="eFR1_2_sf"/>
</dbReference>
<accession>A0A7S0CJY0</accession>
<feature type="domain" description="Pelota N-terminal" evidence="14">
    <location>
        <begin position="1"/>
        <end position="34"/>
    </location>
</feature>
<dbReference type="GO" id="GO:0005737">
    <property type="term" value="C:cytoplasm"/>
    <property type="evidence" value="ECO:0007669"/>
    <property type="project" value="UniProtKB-SubCell"/>
</dbReference>
<dbReference type="GO" id="GO:0046872">
    <property type="term" value="F:metal ion binding"/>
    <property type="evidence" value="ECO:0007669"/>
    <property type="project" value="UniProtKB-KW"/>
</dbReference>
<comment type="similarity">
    <text evidence="3">Belongs to the eukaryotic release factor 1 family. Pelota subfamily.</text>
</comment>
<dbReference type="Gene3D" id="3.30.420.60">
    <property type="entry name" value="eRF1 domain 2"/>
    <property type="match status" value="1"/>
</dbReference>
<dbReference type="GO" id="GO:0006412">
    <property type="term" value="P:translation"/>
    <property type="evidence" value="ECO:0007669"/>
    <property type="project" value="UniProtKB-ARBA"/>
</dbReference>
<feature type="domain" description="eRF1" evidence="13">
    <location>
        <begin position="177"/>
        <end position="275"/>
    </location>
</feature>
<dbReference type="FunFam" id="3.30.1330.30:FF:000008">
    <property type="entry name" value="Protein pelota homolog"/>
    <property type="match status" value="1"/>
</dbReference>
<dbReference type="Pfam" id="PF03465">
    <property type="entry name" value="eRF1_3"/>
    <property type="match status" value="1"/>
</dbReference>
<dbReference type="GO" id="GO:0051321">
    <property type="term" value="P:meiotic cell cycle"/>
    <property type="evidence" value="ECO:0007669"/>
    <property type="project" value="UniProtKB-KW"/>
</dbReference>
<dbReference type="Pfam" id="PF03464">
    <property type="entry name" value="eRF1_2"/>
    <property type="match status" value="1"/>
</dbReference>
<organism evidence="15">
    <name type="scientific">Proboscia inermis</name>
    <dbReference type="NCBI Taxonomy" id="420281"/>
    <lineage>
        <taxon>Eukaryota</taxon>
        <taxon>Sar</taxon>
        <taxon>Stramenopiles</taxon>
        <taxon>Ochrophyta</taxon>
        <taxon>Bacillariophyta</taxon>
        <taxon>Coscinodiscophyceae</taxon>
        <taxon>Rhizosoleniophycidae</taxon>
        <taxon>Rhizosoleniales</taxon>
        <taxon>Rhizosoleniaceae</taxon>
        <taxon>Proboscia</taxon>
    </lineage>
</organism>
<dbReference type="InterPro" id="IPR058547">
    <property type="entry name" value="Pelota_N"/>
</dbReference>
<protein>
    <recommendedName>
        <fullName evidence="4">Eukaryotic peptide chain release factor subunit 1</fullName>
    </recommendedName>
</protein>
<evidence type="ECO:0000256" key="1">
    <source>
        <dbReference type="ARBA" id="ARBA00001968"/>
    </source>
</evidence>
<keyword evidence="8" id="KW-0498">Mitosis</keyword>
<dbReference type="GO" id="GO:0032790">
    <property type="term" value="P:ribosome disassembly"/>
    <property type="evidence" value="ECO:0007669"/>
    <property type="project" value="TreeGrafter"/>
</dbReference>
<evidence type="ECO:0000313" key="15">
    <source>
        <dbReference type="EMBL" id="CAD8426086.1"/>
    </source>
</evidence>
<gene>
    <name evidence="15" type="ORF">PINE0816_LOCUS22246</name>
</gene>
<keyword evidence="5" id="KW-0963">Cytoplasm</keyword>
<evidence type="ECO:0000259" key="13">
    <source>
        <dbReference type="Pfam" id="PF03465"/>
    </source>
</evidence>
<evidence type="ECO:0000259" key="14">
    <source>
        <dbReference type="Pfam" id="PF26356"/>
    </source>
</evidence>
<dbReference type="Gene3D" id="3.30.1330.30">
    <property type="match status" value="1"/>
</dbReference>
<evidence type="ECO:0000256" key="5">
    <source>
        <dbReference type="ARBA" id="ARBA00022490"/>
    </source>
</evidence>
<keyword evidence="10" id="KW-0131">Cell cycle</keyword>
<evidence type="ECO:0000256" key="2">
    <source>
        <dbReference type="ARBA" id="ARBA00004496"/>
    </source>
</evidence>
<reference evidence="15" key="1">
    <citation type="submission" date="2021-01" db="EMBL/GenBank/DDBJ databases">
        <authorList>
            <person name="Corre E."/>
            <person name="Pelletier E."/>
            <person name="Niang G."/>
            <person name="Scheremetjew M."/>
            <person name="Finn R."/>
            <person name="Kale V."/>
            <person name="Holt S."/>
            <person name="Cochrane G."/>
            <person name="Meng A."/>
            <person name="Brown T."/>
            <person name="Cohen L."/>
        </authorList>
    </citation>
    <scope>NUCLEOTIDE SEQUENCE</scope>
    <source>
        <strain evidence="15">CCAP1064/1</strain>
    </source>
</reference>
<dbReference type="EMBL" id="HBEL01048077">
    <property type="protein sequence ID" value="CAD8426086.1"/>
    <property type="molecule type" value="Transcribed_RNA"/>
</dbReference>
<dbReference type="InterPro" id="IPR029064">
    <property type="entry name" value="Ribosomal_eL30-like_sf"/>
</dbReference>
<evidence type="ECO:0000256" key="10">
    <source>
        <dbReference type="ARBA" id="ARBA00023306"/>
    </source>
</evidence>